<evidence type="ECO:0000256" key="1">
    <source>
        <dbReference type="ARBA" id="ARBA00009308"/>
    </source>
</evidence>
<dbReference type="CDD" id="cd07249">
    <property type="entry name" value="MMCE"/>
    <property type="match status" value="1"/>
</dbReference>
<accession>A0A133U7W3</accession>
<feature type="domain" description="VOC" evidence="4">
    <location>
        <begin position="3"/>
        <end position="131"/>
    </location>
</feature>
<dbReference type="GO" id="GO:0046872">
    <property type="term" value="F:metal ion binding"/>
    <property type="evidence" value="ECO:0007669"/>
    <property type="project" value="UniProtKB-KW"/>
</dbReference>
<dbReference type="PROSITE" id="PS51819">
    <property type="entry name" value="VOC"/>
    <property type="match status" value="1"/>
</dbReference>
<dbReference type="NCBIfam" id="TIGR03081">
    <property type="entry name" value="metmalonyl_epim"/>
    <property type="match status" value="1"/>
</dbReference>
<organism evidence="5 6">
    <name type="scientific">candidate division MSBL1 archaeon SCGC-AAA259B11</name>
    <dbReference type="NCBI Taxonomy" id="1698260"/>
    <lineage>
        <taxon>Archaea</taxon>
        <taxon>Methanobacteriati</taxon>
        <taxon>Methanobacteriota</taxon>
        <taxon>candidate division MSBL1</taxon>
    </lineage>
</organism>
<evidence type="ECO:0000259" key="4">
    <source>
        <dbReference type="PROSITE" id="PS51819"/>
    </source>
</evidence>
<dbReference type="InterPro" id="IPR029068">
    <property type="entry name" value="Glyas_Bleomycin-R_OHBP_Dase"/>
</dbReference>
<sequence>MKKIDHIGIGVESIDETGEVYTDYLGMEIEEIEVVEDQKVRTAMIPCGDVEIELLEPTEEDSPIARFLSKRGPGIHHIAYEVDNLEKKLDELKEKGVKLIDEEPRVGAGGKRIAFIHPKVTDGVLTELCEK</sequence>
<dbReference type="InterPro" id="IPR037523">
    <property type="entry name" value="VOC_core"/>
</dbReference>
<dbReference type="PANTHER" id="PTHR43048:SF3">
    <property type="entry name" value="METHYLMALONYL-COA EPIMERASE, MITOCHONDRIAL"/>
    <property type="match status" value="1"/>
</dbReference>
<evidence type="ECO:0000313" key="6">
    <source>
        <dbReference type="Proteomes" id="UP000070184"/>
    </source>
</evidence>
<comment type="similarity">
    <text evidence="1">Belongs to the methylmalonyl-CoA epimerase family.</text>
</comment>
<dbReference type="InterPro" id="IPR017515">
    <property type="entry name" value="MeMalonyl-CoA_epimerase"/>
</dbReference>
<dbReference type="GO" id="GO:0046491">
    <property type="term" value="P:L-methylmalonyl-CoA metabolic process"/>
    <property type="evidence" value="ECO:0007669"/>
    <property type="project" value="TreeGrafter"/>
</dbReference>
<dbReference type="SUPFAM" id="SSF54593">
    <property type="entry name" value="Glyoxalase/Bleomycin resistance protein/Dihydroxybiphenyl dioxygenase"/>
    <property type="match status" value="1"/>
</dbReference>
<dbReference type="PANTHER" id="PTHR43048">
    <property type="entry name" value="METHYLMALONYL-COA EPIMERASE"/>
    <property type="match status" value="1"/>
</dbReference>
<name>A0A133U7W3_9EURY</name>
<dbReference type="GO" id="GO:0004493">
    <property type="term" value="F:methylmalonyl-CoA epimerase activity"/>
    <property type="evidence" value="ECO:0007669"/>
    <property type="project" value="TreeGrafter"/>
</dbReference>
<dbReference type="Pfam" id="PF13669">
    <property type="entry name" value="Glyoxalase_4"/>
    <property type="match status" value="1"/>
</dbReference>
<evidence type="ECO:0000256" key="3">
    <source>
        <dbReference type="SAM" id="Coils"/>
    </source>
</evidence>
<protein>
    <submittedName>
        <fullName evidence="5">Methylmalonyl-CoA epimerase</fullName>
    </submittedName>
</protein>
<dbReference type="Proteomes" id="UP000070184">
    <property type="component" value="Unassembled WGS sequence"/>
</dbReference>
<proteinExistence type="inferred from homology"/>
<feature type="coiled-coil region" evidence="3">
    <location>
        <begin position="75"/>
        <end position="102"/>
    </location>
</feature>
<comment type="caution">
    <text evidence="5">The sequence shown here is derived from an EMBL/GenBank/DDBJ whole genome shotgun (WGS) entry which is preliminary data.</text>
</comment>
<dbReference type="Gene3D" id="3.10.180.10">
    <property type="entry name" value="2,3-Dihydroxybiphenyl 1,2-Dioxygenase, domain 1"/>
    <property type="match status" value="1"/>
</dbReference>
<dbReference type="AlphaFoldDB" id="A0A133U7W3"/>
<evidence type="ECO:0000256" key="2">
    <source>
        <dbReference type="ARBA" id="ARBA00022723"/>
    </source>
</evidence>
<reference evidence="5 6" key="1">
    <citation type="journal article" date="2016" name="Sci. Rep.">
        <title>Metabolic traits of an uncultured archaeal lineage -MSBL1- from brine pools of the Red Sea.</title>
        <authorList>
            <person name="Mwirichia R."/>
            <person name="Alam I."/>
            <person name="Rashid M."/>
            <person name="Vinu M."/>
            <person name="Ba-Alawi W."/>
            <person name="Anthony Kamau A."/>
            <person name="Kamanda Ngugi D."/>
            <person name="Goker M."/>
            <person name="Klenk H.P."/>
            <person name="Bajic V."/>
            <person name="Stingl U."/>
        </authorList>
    </citation>
    <scope>NUCLEOTIDE SEQUENCE [LARGE SCALE GENOMIC DNA]</scope>
    <source>
        <strain evidence="5">SCGC-AAA259B11</strain>
    </source>
</reference>
<dbReference type="PATRIC" id="fig|1698260.3.peg.992"/>
<dbReference type="EMBL" id="LHXK01000008">
    <property type="protein sequence ID" value="KXA90292.1"/>
    <property type="molecule type" value="Genomic_DNA"/>
</dbReference>
<dbReference type="InterPro" id="IPR051785">
    <property type="entry name" value="MMCE/EMCE_epimerase"/>
</dbReference>
<gene>
    <name evidence="5" type="ORF">AKJ61_01080</name>
</gene>
<keyword evidence="6" id="KW-1185">Reference proteome</keyword>
<evidence type="ECO:0000313" key="5">
    <source>
        <dbReference type="EMBL" id="KXA90292.1"/>
    </source>
</evidence>
<keyword evidence="2" id="KW-0479">Metal-binding</keyword>
<keyword evidence="3" id="KW-0175">Coiled coil</keyword>